<dbReference type="SUPFAM" id="SSF53474">
    <property type="entry name" value="alpha/beta-Hydrolases"/>
    <property type="match status" value="1"/>
</dbReference>
<dbReference type="EMBL" id="JBHLTW010000003">
    <property type="protein sequence ID" value="MFC0594882.1"/>
    <property type="molecule type" value="Genomic_DNA"/>
</dbReference>
<dbReference type="InterPro" id="IPR002018">
    <property type="entry name" value="CarbesteraseB"/>
</dbReference>
<dbReference type="PROSITE" id="PS00122">
    <property type="entry name" value="CARBOXYLESTERASE_B_1"/>
    <property type="match status" value="1"/>
</dbReference>
<feature type="domain" description="Carboxylesterase type B" evidence="4">
    <location>
        <begin position="21"/>
        <end position="480"/>
    </location>
</feature>
<comment type="similarity">
    <text evidence="1 3">Belongs to the type-B carboxylesterase/lipase family.</text>
</comment>
<gene>
    <name evidence="5" type="ORF">ACFFFP_01590</name>
</gene>
<protein>
    <recommendedName>
        <fullName evidence="3">Carboxylic ester hydrolase</fullName>
        <ecNumber evidence="3">3.1.1.-</ecNumber>
    </recommendedName>
</protein>
<sequence length="514" mass="56131">MVRKLGWVLFLAGLALAQSFWVETPLGRAEGRVEGGAIAFYGLPYAEAGRFQAPKPLKAWPEGVGREAVACPQVPGITEWFGGPIPPQREDCLVLNVYLPAQAPPPGGFPVMVYIHGGGFTSGAGAEPIYRGHRLAEAGVIVVAPNYRLGPLGFLALPALAEEDPRAAGNYGLLDVLEALRFVRDYIRYFGGDPKNITLFGESAGGMMVCTLLATPEAQGLFQKAIVQSGGCGYVRPLEEDYAQGEAWAKERGCDPKDLACLRALPLERLLPKEPTLEAMDRFLSRPSVFRVGPFKPHLSPLLPQDPREALREGKAAGIPLIAGANAEEVTFPALQALLGPSDWEEAERRLLESGLSQKEAQALLAHYQRRNPDPKRAWGELQTDLTLLCPSLKAARLHAPHAPTYAYLFTYRPKGLEGLGAFHGLELAPLFGNLQERPFLPLFLSQEAKEEGEYLGKKMRRYWTGFAKEGKPTGWPRWPLLVEGYLLRLDVPVGLLPDPYGERCGALEALGLL</sequence>
<dbReference type="Pfam" id="PF00135">
    <property type="entry name" value="COesterase"/>
    <property type="match status" value="1"/>
</dbReference>
<dbReference type="PANTHER" id="PTHR11559">
    <property type="entry name" value="CARBOXYLESTERASE"/>
    <property type="match status" value="1"/>
</dbReference>
<evidence type="ECO:0000313" key="5">
    <source>
        <dbReference type="EMBL" id="MFC0594882.1"/>
    </source>
</evidence>
<comment type="caution">
    <text evidence="5">The sequence shown here is derived from an EMBL/GenBank/DDBJ whole genome shotgun (WGS) entry which is preliminary data.</text>
</comment>
<dbReference type="Gene3D" id="3.40.50.1820">
    <property type="entry name" value="alpha/beta hydrolase"/>
    <property type="match status" value="1"/>
</dbReference>
<evidence type="ECO:0000259" key="4">
    <source>
        <dbReference type="Pfam" id="PF00135"/>
    </source>
</evidence>
<evidence type="ECO:0000256" key="3">
    <source>
        <dbReference type="RuleBase" id="RU361235"/>
    </source>
</evidence>
<dbReference type="RefSeq" id="WP_188845684.1">
    <property type="nucleotide sequence ID" value="NZ_BMPJ01000002.1"/>
</dbReference>
<evidence type="ECO:0000256" key="2">
    <source>
        <dbReference type="ARBA" id="ARBA00022801"/>
    </source>
</evidence>
<evidence type="ECO:0000313" key="6">
    <source>
        <dbReference type="Proteomes" id="UP001589830"/>
    </source>
</evidence>
<name>A0ABV6PZS2_9DEIN</name>
<keyword evidence="6" id="KW-1185">Reference proteome</keyword>
<organism evidence="5 6">
    <name type="scientific">Thermus composti</name>
    <dbReference type="NCBI Taxonomy" id="532059"/>
    <lineage>
        <taxon>Bacteria</taxon>
        <taxon>Thermotogati</taxon>
        <taxon>Deinococcota</taxon>
        <taxon>Deinococci</taxon>
        <taxon>Thermales</taxon>
        <taxon>Thermaceae</taxon>
        <taxon>Thermus</taxon>
    </lineage>
</organism>
<evidence type="ECO:0000256" key="1">
    <source>
        <dbReference type="ARBA" id="ARBA00005964"/>
    </source>
</evidence>
<dbReference type="EC" id="3.1.1.-" evidence="3"/>
<accession>A0ABV6PZS2</accession>
<dbReference type="Proteomes" id="UP001589830">
    <property type="component" value="Unassembled WGS sequence"/>
</dbReference>
<dbReference type="InterPro" id="IPR029058">
    <property type="entry name" value="AB_hydrolase_fold"/>
</dbReference>
<reference evidence="5 6" key="1">
    <citation type="submission" date="2024-09" db="EMBL/GenBank/DDBJ databases">
        <authorList>
            <person name="Sun Q."/>
            <person name="Mori K."/>
        </authorList>
    </citation>
    <scope>NUCLEOTIDE SEQUENCE [LARGE SCALE GENOMIC DNA]</scope>
    <source>
        <strain evidence="5 6">NCAIM B.02340</strain>
    </source>
</reference>
<keyword evidence="2 3" id="KW-0378">Hydrolase</keyword>
<dbReference type="InterPro" id="IPR019826">
    <property type="entry name" value="Carboxylesterase_B_AS"/>
</dbReference>
<proteinExistence type="inferred from homology"/>
<dbReference type="InterPro" id="IPR050309">
    <property type="entry name" value="Type-B_Carboxylest/Lipase"/>
</dbReference>